<dbReference type="PROSITE" id="PS50005">
    <property type="entry name" value="TPR"/>
    <property type="match status" value="1"/>
</dbReference>
<protein>
    <submittedName>
        <fullName evidence="2">Uncharacterized protein</fullName>
    </submittedName>
</protein>
<evidence type="ECO:0000313" key="3">
    <source>
        <dbReference type="Proteomes" id="UP000091956"/>
    </source>
</evidence>
<keyword evidence="1" id="KW-0802">TPR repeat</keyword>
<dbReference type="Pfam" id="PF13424">
    <property type="entry name" value="TPR_12"/>
    <property type="match status" value="1"/>
</dbReference>
<dbReference type="SMART" id="SM00028">
    <property type="entry name" value="TPR"/>
    <property type="match status" value="2"/>
</dbReference>
<reference evidence="3" key="2">
    <citation type="journal article" date="2018" name="Nat. Commun.">
        <title>Extreme sensitivity to ultraviolet light in the fungal pathogen causing white-nose syndrome of bats.</title>
        <authorList>
            <person name="Palmer J.M."/>
            <person name="Drees K.P."/>
            <person name="Foster J.T."/>
            <person name="Lindner D.L."/>
        </authorList>
    </citation>
    <scope>NUCLEOTIDE SEQUENCE [LARGE SCALE GENOMIC DNA]</scope>
    <source>
        <strain evidence="3">UAMH 10579</strain>
    </source>
</reference>
<name>A0A1B8GB30_9PEZI</name>
<feature type="repeat" description="TPR" evidence="1">
    <location>
        <begin position="87"/>
        <end position="120"/>
    </location>
</feature>
<proteinExistence type="predicted"/>
<dbReference type="EMBL" id="KV460258">
    <property type="protein sequence ID" value="OBT93043.1"/>
    <property type="molecule type" value="Genomic_DNA"/>
</dbReference>
<dbReference type="InterPro" id="IPR053137">
    <property type="entry name" value="NLR-like"/>
</dbReference>
<evidence type="ECO:0000313" key="2">
    <source>
        <dbReference type="EMBL" id="OBT93043.1"/>
    </source>
</evidence>
<organism evidence="2 3">
    <name type="scientific">Pseudogymnoascus verrucosus</name>
    <dbReference type="NCBI Taxonomy" id="342668"/>
    <lineage>
        <taxon>Eukaryota</taxon>
        <taxon>Fungi</taxon>
        <taxon>Dikarya</taxon>
        <taxon>Ascomycota</taxon>
        <taxon>Pezizomycotina</taxon>
        <taxon>Leotiomycetes</taxon>
        <taxon>Thelebolales</taxon>
        <taxon>Thelebolaceae</taxon>
        <taxon>Pseudogymnoascus</taxon>
    </lineage>
</organism>
<sequence>MRKDEGLLQTAITTIGLAVPEQIARDSATSYVTDVNDDLDTVAYLDSLKMLGNLCSDQGKLAEAEEMYQRALKGKEKALGAEHTSTLRTVNNLGNLYADQGKLAEAEEMYQRALKGNEKARGPAIHLLTAGDGDRWERDFSARQ</sequence>
<dbReference type="PANTHER" id="PTHR46082">
    <property type="entry name" value="ATP/GTP-BINDING PROTEIN-RELATED"/>
    <property type="match status" value="1"/>
</dbReference>
<dbReference type="InterPro" id="IPR019734">
    <property type="entry name" value="TPR_rpt"/>
</dbReference>
<accession>A0A1B8GB30</accession>
<dbReference type="STRING" id="342668.A0A1B8GB30"/>
<dbReference type="Proteomes" id="UP000091956">
    <property type="component" value="Unassembled WGS sequence"/>
</dbReference>
<dbReference type="PANTHER" id="PTHR46082:SF6">
    <property type="entry name" value="AAA+ ATPASE DOMAIN-CONTAINING PROTEIN-RELATED"/>
    <property type="match status" value="1"/>
</dbReference>
<dbReference type="Gene3D" id="1.25.40.10">
    <property type="entry name" value="Tetratricopeptide repeat domain"/>
    <property type="match status" value="1"/>
</dbReference>
<dbReference type="InterPro" id="IPR011990">
    <property type="entry name" value="TPR-like_helical_dom_sf"/>
</dbReference>
<reference evidence="2 3" key="1">
    <citation type="submission" date="2016-03" db="EMBL/GenBank/DDBJ databases">
        <title>Comparative genomics of Pseudogymnoascus destructans, the fungus causing white-nose syndrome of bats.</title>
        <authorList>
            <person name="Palmer J.M."/>
            <person name="Drees K.P."/>
            <person name="Foster J.T."/>
            <person name="Lindner D.L."/>
        </authorList>
    </citation>
    <scope>NUCLEOTIDE SEQUENCE [LARGE SCALE GENOMIC DNA]</scope>
    <source>
        <strain evidence="2 3">UAMH 10579</strain>
    </source>
</reference>
<dbReference type="RefSeq" id="XP_018126776.1">
    <property type="nucleotide sequence ID" value="XM_018278419.1"/>
</dbReference>
<evidence type="ECO:0000256" key="1">
    <source>
        <dbReference type="PROSITE-ProRule" id="PRU00339"/>
    </source>
</evidence>
<dbReference type="GeneID" id="28842388"/>
<gene>
    <name evidence="2" type="ORF">VE01_09002</name>
</gene>
<dbReference type="OrthoDB" id="674604at2759"/>
<dbReference type="SUPFAM" id="SSF48452">
    <property type="entry name" value="TPR-like"/>
    <property type="match status" value="1"/>
</dbReference>
<keyword evidence="3" id="KW-1185">Reference proteome</keyword>
<dbReference type="AlphaFoldDB" id="A0A1B8GB30"/>